<feature type="region of interest" description="Disordered" evidence="3">
    <location>
        <begin position="231"/>
        <end position="260"/>
    </location>
</feature>
<dbReference type="Proteomes" id="UP000054302">
    <property type="component" value="Unassembled WGS sequence"/>
</dbReference>
<feature type="compositionally biased region" description="Low complexity" evidence="3">
    <location>
        <begin position="41"/>
        <end position="50"/>
    </location>
</feature>
<accession>A0A0D1XZA7</accession>
<dbReference type="GeneID" id="27322612"/>
<dbReference type="GO" id="GO:0030681">
    <property type="term" value="C:multimeric ribonuclease P complex"/>
    <property type="evidence" value="ECO:0007669"/>
    <property type="project" value="TreeGrafter"/>
</dbReference>
<dbReference type="HOGENOM" id="CLU_086710_1_0_1"/>
<dbReference type="InterPro" id="IPR038085">
    <property type="entry name" value="Rnp2-like_sf"/>
</dbReference>
<dbReference type="GO" id="GO:0033204">
    <property type="term" value="F:ribonuclease P RNA binding"/>
    <property type="evidence" value="ECO:0007669"/>
    <property type="project" value="TreeGrafter"/>
</dbReference>
<evidence type="ECO:0000256" key="2">
    <source>
        <dbReference type="ARBA" id="ARBA00022694"/>
    </source>
</evidence>
<gene>
    <name evidence="4" type="ORF">PV10_04767</name>
</gene>
<feature type="compositionally biased region" description="Acidic residues" evidence="3">
    <location>
        <begin position="237"/>
        <end position="260"/>
    </location>
</feature>
<dbReference type="PANTHER" id="PTHR15441:SF2">
    <property type="entry name" value="RIBONUCLEASE P_MRP PROTEIN SUBUNIT POP5"/>
    <property type="match status" value="1"/>
</dbReference>
<evidence type="ECO:0000313" key="4">
    <source>
        <dbReference type="EMBL" id="KIV93561.1"/>
    </source>
</evidence>
<dbReference type="PANTHER" id="PTHR15441">
    <property type="entry name" value="RIBONUCLEASE P PROTEIN SUBUNIT P14"/>
    <property type="match status" value="1"/>
</dbReference>
<proteinExistence type="inferred from homology"/>
<dbReference type="VEuPathDB" id="FungiDB:PV10_04767"/>
<dbReference type="GO" id="GO:0005730">
    <property type="term" value="C:nucleolus"/>
    <property type="evidence" value="ECO:0007669"/>
    <property type="project" value="TreeGrafter"/>
</dbReference>
<dbReference type="EMBL" id="KN847522">
    <property type="protein sequence ID" value="KIV93561.1"/>
    <property type="molecule type" value="Genomic_DNA"/>
</dbReference>
<dbReference type="Pfam" id="PF01900">
    <property type="entry name" value="RNase_P_Rpp14"/>
    <property type="match status" value="1"/>
</dbReference>
<dbReference type="SUPFAM" id="SSF160350">
    <property type="entry name" value="Rnp2-like"/>
    <property type="match status" value="2"/>
</dbReference>
<dbReference type="OrthoDB" id="24745at2759"/>
<evidence type="ECO:0000313" key="5">
    <source>
        <dbReference type="Proteomes" id="UP000054302"/>
    </source>
</evidence>
<feature type="compositionally biased region" description="Low complexity" evidence="3">
    <location>
        <begin position="58"/>
        <end position="68"/>
    </location>
</feature>
<organism evidence="4 5">
    <name type="scientific">Exophiala mesophila</name>
    <name type="common">Black yeast-like fungus</name>
    <dbReference type="NCBI Taxonomy" id="212818"/>
    <lineage>
        <taxon>Eukaryota</taxon>
        <taxon>Fungi</taxon>
        <taxon>Dikarya</taxon>
        <taxon>Ascomycota</taxon>
        <taxon>Pezizomycotina</taxon>
        <taxon>Eurotiomycetes</taxon>
        <taxon>Chaetothyriomycetidae</taxon>
        <taxon>Chaetothyriales</taxon>
        <taxon>Herpotrichiellaceae</taxon>
        <taxon>Exophiala</taxon>
    </lineage>
</organism>
<dbReference type="InterPro" id="IPR002759">
    <property type="entry name" value="Pop5/Rpp14/Rnp2-like"/>
</dbReference>
<protein>
    <submittedName>
        <fullName evidence="4">Uncharacterized protein</fullName>
    </submittedName>
</protein>
<sequence>MVRIKHRYLLFNILYPTDVSAVPFEHTITRTSTQYHHADHTPSATTKSAPKPTPTPPTLSSHTSSLTPTPRPTPSFITIHRPSPSHLTSQLLLSTLRHTIAHNFGDHGLAVVQAGLRVVYFSPATSTCILRCPRAQVRLVWAGLTFLDGFPGSQRGGADVACVVQVVRVSGTIRKSEEELVRRARRDIVRAKMEGWDTTGEEVDIDGKLLKGVTGGAATRGQQGRMALASNIAGSDGIEDIPDEEEDDEDLDDDMSDMDE</sequence>
<dbReference type="GO" id="GO:0000172">
    <property type="term" value="C:ribonuclease MRP complex"/>
    <property type="evidence" value="ECO:0007669"/>
    <property type="project" value="TreeGrafter"/>
</dbReference>
<keyword evidence="2" id="KW-0819">tRNA processing</keyword>
<dbReference type="AlphaFoldDB" id="A0A0D1XZA7"/>
<name>A0A0D1XZA7_EXOME</name>
<reference evidence="4 5" key="1">
    <citation type="submission" date="2015-01" db="EMBL/GenBank/DDBJ databases">
        <title>The Genome Sequence of Exophiala mesophila CBS40295.</title>
        <authorList>
            <consortium name="The Broad Institute Genomics Platform"/>
            <person name="Cuomo C."/>
            <person name="de Hoog S."/>
            <person name="Gorbushina A."/>
            <person name="Stielow B."/>
            <person name="Teixiera M."/>
            <person name="Abouelleil A."/>
            <person name="Chapman S.B."/>
            <person name="Priest M."/>
            <person name="Young S.K."/>
            <person name="Wortman J."/>
            <person name="Nusbaum C."/>
            <person name="Birren B."/>
        </authorList>
    </citation>
    <scope>NUCLEOTIDE SEQUENCE [LARGE SCALE GENOMIC DNA]</scope>
    <source>
        <strain evidence="4 5">CBS 40295</strain>
    </source>
</reference>
<evidence type="ECO:0000256" key="3">
    <source>
        <dbReference type="SAM" id="MobiDB-lite"/>
    </source>
</evidence>
<dbReference type="STRING" id="212818.A0A0D1XZA7"/>
<evidence type="ECO:0000256" key="1">
    <source>
        <dbReference type="ARBA" id="ARBA00010800"/>
    </source>
</evidence>
<dbReference type="RefSeq" id="XP_016225135.1">
    <property type="nucleotide sequence ID" value="XM_016369347.1"/>
</dbReference>
<dbReference type="GO" id="GO:0001682">
    <property type="term" value="P:tRNA 5'-leader removal"/>
    <property type="evidence" value="ECO:0007669"/>
    <property type="project" value="InterPro"/>
</dbReference>
<feature type="region of interest" description="Disordered" evidence="3">
    <location>
        <begin position="32"/>
        <end position="82"/>
    </location>
</feature>
<dbReference type="Gene3D" id="3.30.70.3250">
    <property type="entry name" value="Ribonuclease P, Pop5 subunit"/>
    <property type="match status" value="1"/>
</dbReference>
<comment type="similarity">
    <text evidence="1">Belongs to the eukaryotic/archaeal RNase P protein component 2 family.</text>
</comment>
<keyword evidence="5" id="KW-1185">Reference proteome</keyword>